<dbReference type="NCBIfam" id="TIGR03433">
    <property type="entry name" value="padR_acidobact"/>
    <property type="match status" value="1"/>
</dbReference>
<dbReference type="AlphaFoldDB" id="W0RTV1"/>
<dbReference type="PATRIC" id="fig|861299.3.peg.6430"/>
<gene>
    <name evidence="2" type="ORF">J421_6357</name>
</gene>
<feature type="domain" description="Transcription regulator PadR N-terminal" evidence="1">
    <location>
        <begin position="17"/>
        <end position="90"/>
    </location>
</feature>
<dbReference type="InParanoid" id="W0RTV1"/>
<dbReference type="Pfam" id="PF03551">
    <property type="entry name" value="PadR"/>
    <property type="match status" value="1"/>
</dbReference>
<organism evidence="2 3">
    <name type="scientific">Gemmatirosa kalamazoonensis</name>
    <dbReference type="NCBI Taxonomy" id="861299"/>
    <lineage>
        <taxon>Bacteria</taxon>
        <taxon>Pseudomonadati</taxon>
        <taxon>Gemmatimonadota</taxon>
        <taxon>Gemmatimonadia</taxon>
        <taxon>Gemmatimonadales</taxon>
        <taxon>Gemmatimonadaceae</taxon>
        <taxon>Gemmatirosa</taxon>
    </lineage>
</organism>
<dbReference type="InterPro" id="IPR036388">
    <property type="entry name" value="WH-like_DNA-bd_sf"/>
</dbReference>
<keyword evidence="2" id="KW-0614">Plasmid</keyword>
<dbReference type="KEGG" id="gba:J421_6357"/>
<sequence>MSELDVSLMRGTLDLLILKALSWGPRHGYGVAEWIEQATDAALGVGEGTLYPALHRLERQELVEAEWGLSENNRTAKYYRLSPAGRRRLQSGSSAWHEFVDAAGRALRATGPGAAPVPV</sequence>
<dbReference type="InterPro" id="IPR036390">
    <property type="entry name" value="WH_DNA-bd_sf"/>
</dbReference>
<dbReference type="SUPFAM" id="SSF46785">
    <property type="entry name" value="Winged helix' DNA-binding domain"/>
    <property type="match status" value="1"/>
</dbReference>
<proteinExistence type="predicted"/>
<evidence type="ECO:0000259" key="1">
    <source>
        <dbReference type="Pfam" id="PF03551"/>
    </source>
</evidence>
<dbReference type="RefSeq" id="WP_025415181.1">
    <property type="nucleotide sequence ID" value="NZ_CP007130.1"/>
</dbReference>
<protein>
    <submittedName>
        <fullName evidence="2">Transcriptional regulator, PadR-family</fullName>
    </submittedName>
</protein>
<reference evidence="2 3" key="1">
    <citation type="journal article" date="2014" name="Genome Announc.">
        <title>Genome Sequence and Methylome of Soil Bacterium Gemmatirosa kalamazoonensis KBS708T, a Member of the Rarely Cultivated Gemmatimonadetes Phylum.</title>
        <authorList>
            <person name="Debruyn J.M."/>
            <person name="Radosevich M."/>
            <person name="Wommack K.E."/>
            <person name="Polson S.W."/>
            <person name="Hauser L.J."/>
            <person name="Fawaz M.N."/>
            <person name="Korlach J."/>
            <person name="Tsai Y.C."/>
        </authorList>
    </citation>
    <scope>NUCLEOTIDE SEQUENCE [LARGE SCALE GENOMIC DNA]</scope>
    <source>
        <strain evidence="2 3">KBS708</strain>
        <plasmid evidence="3">Plasmid 2</plasmid>
    </source>
</reference>
<dbReference type="InterPro" id="IPR052509">
    <property type="entry name" value="Metal_resp_DNA-bind_regulator"/>
</dbReference>
<dbReference type="OrthoDB" id="9808017at2"/>
<dbReference type="InterPro" id="IPR005149">
    <property type="entry name" value="Tscrpt_reg_PadR_N"/>
</dbReference>
<geneLocation type="plasmid" evidence="2 3">
    <name>2</name>
</geneLocation>
<dbReference type="HOGENOM" id="CLU_063440_3_3_0"/>
<dbReference type="Proteomes" id="UP000019151">
    <property type="component" value="Plasmid 2"/>
</dbReference>
<dbReference type="PANTHER" id="PTHR33169">
    <property type="entry name" value="PADR-FAMILY TRANSCRIPTIONAL REGULATOR"/>
    <property type="match status" value="1"/>
</dbReference>
<keyword evidence="3" id="KW-1185">Reference proteome</keyword>
<dbReference type="InterPro" id="IPR017799">
    <property type="entry name" value="Tscrpt_reg_PadR_acidobac-type"/>
</dbReference>
<accession>W0RTV1</accession>
<dbReference type="Gene3D" id="1.10.10.10">
    <property type="entry name" value="Winged helix-like DNA-binding domain superfamily/Winged helix DNA-binding domain"/>
    <property type="match status" value="1"/>
</dbReference>
<evidence type="ECO:0000313" key="2">
    <source>
        <dbReference type="EMBL" id="AHG93892.1"/>
    </source>
</evidence>
<evidence type="ECO:0000313" key="3">
    <source>
        <dbReference type="Proteomes" id="UP000019151"/>
    </source>
</evidence>
<dbReference type="PANTHER" id="PTHR33169:SF14">
    <property type="entry name" value="TRANSCRIPTIONAL REGULATOR RV3488"/>
    <property type="match status" value="1"/>
</dbReference>
<dbReference type="eggNOG" id="COG1695">
    <property type="taxonomic scope" value="Bacteria"/>
</dbReference>
<name>W0RTV1_9BACT</name>
<dbReference type="EMBL" id="CP007130">
    <property type="protein sequence ID" value="AHG93892.1"/>
    <property type="molecule type" value="Genomic_DNA"/>
</dbReference>